<evidence type="ECO:0000313" key="4">
    <source>
        <dbReference type="Proteomes" id="UP001500218"/>
    </source>
</evidence>
<feature type="chain" id="PRO_5045987243" description="Right handed beta helix domain-containing protein" evidence="2">
    <location>
        <begin position="40"/>
        <end position="340"/>
    </location>
</feature>
<sequence>MMSGSGVYRGAVRPSRVPFRPAALLSATLLLGAVGLLTACGDEPEGRQPQVGAPPAATPSPPTTSATPSPGPSPTGATGNGAEWPNADTTGVEPGVRLTKRTGQIFVKKSGTVIQNIDLLGDVRIEANNVTVRNVRIRNPSSGGPTYWGILQWEGYKGLVVEHVDIIGSTKEEMTKGIDNLGGMVTVRYSDISGISKKAIDTQHGLIENNYLHDPHHFPQADGEVDMIRVTGGPAKGLKLVVRNNTIINTLGGTAAMGIYSDTNNPCHDILFEHNFLGGGGYTLYAGGQDDPTYNLVIKDNVFSTKVKPGFGPAIFFNGKGRGNVWRNNKWQSGRTVPVP</sequence>
<evidence type="ECO:0000256" key="1">
    <source>
        <dbReference type="SAM" id="MobiDB-lite"/>
    </source>
</evidence>
<evidence type="ECO:0008006" key="5">
    <source>
        <dbReference type="Google" id="ProtNLM"/>
    </source>
</evidence>
<dbReference type="Proteomes" id="UP001500218">
    <property type="component" value="Unassembled WGS sequence"/>
</dbReference>
<dbReference type="EMBL" id="BAAALT010000126">
    <property type="protein sequence ID" value="GAA1813992.1"/>
    <property type="molecule type" value="Genomic_DNA"/>
</dbReference>
<dbReference type="Gene3D" id="2.160.20.10">
    <property type="entry name" value="Single-stranded right-handed beta-helix, Pectin lyase-like"/>
    <property type="match status" value="1"/>
</dbReference>
<proteinExistence type="predicted"/>
<keyword evidence="4" id="KW-1185">Reference proteome</keyword>
<feature type="signal peptide" evidence="2">
    <location>
        <begin position="1"/>
        <end position="39"/>
    </location>
</feature>
<dbReference type="InterPro" id="IPR011050">
    <property type="entry name" value="Pectin_lyase_fold/virulence"/>
</dbReference>
<dbReference type="SUPFAM" id="SSF51126">
    <property type="entry name" value="Pectin lyase-like"/>
    <property type="match status" value="1"/>
</dbReference>
<name>A0ABN2M7T5_9ACTN</name>
<evidence type="ECO:0000313" key="3">
    <source>
        <dbReference type="EMBL" id="GAA1813992.1"/>
    </source>
</evidence>
<keyword evidence="2" id="KW-0732">Signal</keyword>
<protein>
    <recommendedName>
        <fullName evidence="5">Right handed beta helix domain-containing protein</fullName>
    </recommendedName>
</protein>
<reference evidence="3 4" key="1">
    <citation type="journal article" date="2019" name="Int. J. Syst. Evol. Microbiol.">
        <title>The Global Catalogue of Microorganisms (GCM) 10K type strain sequencing project: providing services to taxonomists for standard genome sequencing and annotation.</title>
        <authorList>
            <consortium name="The Broad Institute Genomics Platform"/>
            <consortium name="The Broad Institute Genome Sequencing Center for Infectious Disease"/>
            <person name="Wu L."/>
            <person name="Ma J."/>
        </authorList>
    </citation>
    <scope>NUCLEOTIDE SEQUENCE [LARGE SCALE GENOMIC DNA]</scope>
    <source>
        <strain evidence="3 4">JCM 13250</strain>
    </source>
</reference>
<gene>
    <name evidence="3" type="ORF">GCM10009682_38790</name>
</gene>
<feature type="region of interest" description="Disordered" evidence="1">
    <location>
        <begin position="41"/>
        <end position="96"/>
    </location>
</feature>
<comment type="caution">
    <text evidence="3">The sequence shown here is derived from an EMBL/GenBank/DDBJ whole genome shotgun (WGS) entry which is preliminary data.</text>
</comment>
<organism evidence="3 4">
    <name type="scientific">Luedemannella flava</name>
    <dbReference type="NCBI Taxonomy" id="349316"/>
    <lineage>
        <taxon>Bacteria</taxon>
        <taxon>Bacillati</taxon>
        <taxon>Actinomycetota</taxon>
        <taxon>Actinomycetes</taxon>
        <taxon>Micromonosporales</taxon>
        <taxon>Micromonosporaceae</taxon>
        <taxon>Luedemannella</taxon>
    </lineage>
</organism>
<dbReference type="InterPro" id="IPR012334">
    <property type="entry name" value="Pectin_lyas_fold"/>
</dbReference>
<accession>A0ABN2M7T5</accession>
<evidence type="ECO:0000256" key="2">
    <source>
        <dbReference type="SAM" id="SignalP"/>
    </source>
</evidence>